<accession>A0A172TXL9</accession>
<dbReference type="EMBL" id="CP011390">
    <property type="protein sequence ID" value="ANE51718.1"/>
    <property type="molecule type" value="Genomic_DNA"/>
</dbReference>
<organism evidence="1 2">
    <name type="scientific">Flavisolibacter tropicus</name>
    <dbReference type="NCBI Taxonomy" id="1492898"/>
    <lineage>
        <taxon>Bacteria</taxon>
        <taxon>Pseudomonadati</taxon>
        <taxon>Bacteroidota</taxon>
        <taxon>Chitinophagia</taxon>
        <taxon>Chitinophagales</taxon>
        <taxon>Chitinophagaceae</taxon>
        <taxon>Flavisolibacter</taxon>
    </lineage>
</organism>
<keyword evidence="2" id="KW-1185">Reference proteome</keyword>
<sequence length="64" mass="7826">MSGAKRRKERKEEGELRAMRKILNKEQGMMNIEGRKCSMLNNQHTMFNEERWNWELGIWNWGKE</sequence>
<name>A0A172TXL9_9BACT</name>
<evidence type="ECO:0000313" key="2">
    <source>
        <dbReference type="Proteomes" id="UP000077177"/>
    </source>
</evidence>
<reference evidence="2" key="1">
    <citation type="submission" date="2015-01" db="EMBL/GenBank/DDBJ databases">
        <title>Flavisolibacter sp./LCS9/ whole genome sequencing.</title>
        <authorList>
            <person name="Kim M.K."/>
            <person name="Srinivasan S."/>
            <person name="Lee J.-J."/>
        </authorList>
    </citation>
    <scope>NUCLEOTIDE SEQUENCE [LARGE SCALE GENOMIC DNA]</scope>
    <source>
        <strain evidence="2">LCS9</strain>
    </source>
</reference>
<gene>
    <name evidence="1" type="ORF">SY85_15655</name>
</gene>
<proteinExistence type="predicted"/>
<evidence type="ECO:0000313" key="1">
    <source>
        <dbReference type="EMBL" id="ANE51718.1"/>
    </source>
</evidence>
<reference evidence="1 2" key="2">
    <citation type="journal article" date="2016" name="Int. J. Syst. Evol. Microbiol.">
        <title>Flavisolibacter tropicus sp. nov., isolated from tropical soil.</title>
        <authorList>
            <person name="Lee J.J."/>
            <person name="Kang M.S."/>
            <person name="Kim G.S."/>
            <person name="Lee C.S."/>
            <person name="Lim S."/>
            <person name="Lee J."/>
            <person name="Roh S.H."/>
            <person name="Kang H."/>
            <person name="Ha J.M."/>
            <person name="Bae S."/>
            <person name="Jung H.Y."/>
            <person name="Kim M.K."/>
        </authorList>
    </citation>
    <scope>NUCLEOTIDE SEQUENCE [LARGE SCALE GENOMIC DNA]</scope>
    <source>
        <strain evidence="1 2">LCS9</strain>
    </source>
</reference>
<dbReference type="KEGG" id="fla:SY85_15655"/>
<dbReference type="Proteomes" id="UP000077177">
    <property type="component" value="Chromosome"/>
</dbReference>
<protein>
    <submittedName>
        <fullName evidence="1">Uncharacterized protein</fullName>
    </submittedName>
</protein>
<dbReference type="AlphaFoldDB" id="A0A172TXL9"/>